<dbReference type="GO" id="GO:0005737">
    <property type="term" value="C:cytoplasm"/>
    <property type="evidence" value="ECO:0007669"/>
    <property type="project" value="TreeGrafter"/>
</dbReference>
<evidence type="ECO:0000256" key="1">
    <source>
        <dbReference type="ARBA" id="ARBA00004741"/>
    </source>
</evidence>
<organism evidence="11 12">
    <name type="scientific">Luteibaculum oceani</name>
    <dbReference type="NCBI Taxonomy" id="1294296"/>
    <lineage>
        <taxon>Bacteria</taxon>
        <taxon>Pseudomonadati</taxon>
        <taxon>Bacteroidota</taxon>
        <taxon>Flavobacteriia</taxon>
        <taxon>Flavobacteriales</taxon>
        <taxon>Luteibaculaceae</taxon>
        <taxon>Luteibaculum</taxon>
    </lineage>
</organism>
<keyword evidence="6" id="KW-0456">Lyase</keyword>
<evidence type="ECO:0000256" key="8">
    <source>
        <dbReference type="PIRSR" id="PIRSR001500-2"/>
    </source>
</evidence>
<dbReference type="EMBL" id="VORB01000011">
    <property type="protein sequence ID" value="TXC76041.1"/>
    <property type="molecule type" value="Genomic_DNA"/>
</dbReference>
<dbReference type="PANTHER" id="PTHR21022">
    <property type="entry name" value="PREPHENATE DEHYDRATASE P PROTEIN"/>
    <property type="match status" value="1"/>
</dbReference>
<evidence type="ECO:0000256" key="2">
    <source>
        <dbReference type="ARBA" id="ARBA00013147"/>
    </source>
</evidence>
<dbReference type="SUPFAM" id="SSF53850">
    <property type="entry name" value="Periplasmic binding protein-like II"/>
    <property type="match status" value="1"/>
</dbReference>
<name>A0A5C6UUW5_9FLAO</name>
<evidence type="ECO:0000256" key="7">
    <source>
        <dbReference type="ARBA" id="ARBA00047848"/>
    </source>
</evidence>
<dbReference type="PIRSF" id="PIRSF001500">
    <property type="entry name" value="Chor_mut_pdt_Ppr"/>
    <property type="match status" value="1"/>
</dbReference>
<evidence type="ECO:0000256" key="4">
    <source>
        <dbReference type="ARBA" id="ARBA00023141"/>
    </source>
</evidence>
<comment type="caution">
    <text evidence="11">The sequence shown here is derived from an EMBL/GenBank/DDBJ whole genome shotgun (WGS) entry which is preliminary data.</text>
</comment>
<dbReference type="InterPro" id="IPR008242">
    <property type="entry name" value="Chor_mutase/pphenate_deHydtase"/>
</dbReference>
<dbReference type="CDD" id="cd13631">
    <property type="entry name" value="PBP2_Ct-PDT_like"/>
    <property type="match status" value="1"/>
</dbReference>
<dbReference type="PROSITE" id="PS51671">
    <property type="entry name" value="ACT"/>
    <property type="match status" value="1"/>
</dbReference>
<dbReference type="PROSITE" id="PS51171">
    <property type="entry name" value="PREPHENATE_DEHYDR_3"/>
    <property type="match status" value="1"/>
</dbReference>
<evidence type="ECO:0000256" key="5">
    <source>
        <dbReference type="ARBA" id="ARBA00023222"/>
    </source>
</evidence>
<dbReference type="Gene3D" id="3.40.190.10">
    <property type="entry name" value="Periplasmic binding protein-like II"/>
    <property type="match status" value="2"/>
</dbReference>
<evidence type="ECO:0000313" key="12">
    <source>
        <dbReference type="Proteomes" id="UP000321168"/>
    </source>
</evidence>
<evidence type="ECO:0000256" key="6">
    <source>
        <dbReference type="ARBA" id="ARBA00023239"/>
    </source>
</evidence>
<evidence type="ECO:0000256" key="3">
    <source>
        <dbReference type="ARBA" id="ARBA00022605"/>
    </source>
</evidence>
<dbReference type="InterPro" id="IPR001086">
    <property type="entry name" value="Preph_deHydtase"/>
</dbReference>
<sequence>MKLKIAIQGIKGAFHEEAAIRAFGENIECLCCQNFPEVIKALDGNEADYAVMAIENTISGTILNNYNLIREGNCEMVGEVFVPIKQYLGAIPGSTLTNLREVRSHYMALNQCRDFFEAFPKIDLVEARDTAFALKEIATLNDPGLAAIGSINAIKEYGLEVLANNIQSNQNNITRFAILGKESEPVFGNKISLSVILQDTPGALANLLTVVHKLKINLTKIVSVPIPDSVFRYRFYLEIVLPSPHIFESSMHEISFYLDDLEILGRYNSSPCPTPKFEQNDNILTPQLI</sequence>
<feature type="domain" description="ACT" evidence="10">
    <location>
        <begin position="192"/>
        <end position="268"/>
    </location>
</feature>
<accession>A0A5C6UUW5</accession>
<dbReference type="SUPFAM" id="SSF55021">
    <property type="entry name" value="ACT-like"/>
    <property type="match status" value="1"/>
</dbReference>
<dbReference type="OrthoDB" id="9802281at2"/>
<dbReference type="UniPathway" id="UPA00121">
    <property type="reaction ID" value="UER00345"/>
</dbReference>
<keyword evidence="4" id="KW-0057">Aromatic amino acid biosynthesis</keyword>
<comment type="pathway">
    <text evidence="1">Amino-acid biosynthesis; L-phenylalanine biosynthesis; phenylpyruvate from prephenate: step 1/1.</text>
</comment>
<dbReference type="GO" id="GO:0009094">
    <property type="term" value="P:L-phenylalanine biosynthetic process"/>
    <property type="evidence" value="ECO:0007669"/>
    <property type="project" value="UniProtKB-UniPathway"/>
</dbReference>
<keyword evidence="5" id="KW-0584">Phenylalanine biosynthesis</keyword>
<keyword evidence="3" id="KW-0028">Amino-acid biosynthesis</keyword>
<gene>
    <name evidence="11" type="ORF">FRX97_11040</name>
</gene>
<dbReference type="Proteomes" id="UP000321168">
    <property type="component" value="Unassembled WGS sequence"/>
</dbReference>
<comment type="catalytic activity">
    <reaction evidence="7">
        <text>prephenate + H(+) = 3-phenylpyruvate + CO2 + H2O</text>
        <dbReference type="Rhea" id="RHEA:21648"/>
        <dbReference type="ChEBI" id="CHEBI:15377"/>
        <dbReference type="ChEBI" id="CHEBI:15378"/>
        <dbReference type="ChEBI" id="CHEBI:16526"/>
        <dbReference type="ChEBI" id="CHEBI:18005"/>
        <dbReference type="ChEBI" id="CHEBI:29934"/>
        <dbReference type="EC" id="4.2.1.51"/>
    </reaction>
</comment>
<dbReference type="AlphaFoldDB" id="A0A5C6UUW5"/>
<dbReference type="Pfam" id="PF00800">
    <property type="entry name" value="PDT"/>
    <property type="match status" value="1"/>
</dbReference>
<dbReference type="Gene3D" id="3.30.70.260">
    <property type="match status" value="1"/>
</dbReference>
<proteinExistence type="predicted"/>
<feature type="site" description="Essential for prephenate dehydratase activity" evidence="8">
    <location>
        <position position="174"/>
    </location>
</feature>
<reference evidence="11 12" key="1">
    <citation type="submission" date="2019-08" db="EMBL/GenBank/DDBJ databases">
        <title>Genome of Luteibaculum oceani JCM 18817.</title>
        <authorList>
            <person name="Bowman J.P."/>
        </authorList>
    </citation>
    <scope>NUCLEOTIDE SEQUENCE [LARGE SCALE GENOMIC DNA]</scope>
    <source>
        <strain evidence="11 12">JCM 18817</strain>
    </source>
</reference>
<dbReference type="InterPro" id="IPR045865">
    <property type="entry name" value="ACT-like_dom_sf"/>
</dbReference>
<dbReference type="RefSeq" id="WP_147015279.1">
    <property type="nucleotide sequence ID" value="NZ_VORB01000011.1"/>
</dbReference>
<dbReference type="EC" id="4.2.1.51" evidence="2"/>
<dbReference type="GO" id="GO:0004664">
    <property type="term" value="F:prephenate dehydratase activity"/>
    <property type="evidence" value="ECO:0007669"/>
    <property type="project" value="UniProtKB-EC"/>
</dbReference>
<evidence type="ECO:0000313" key="11">
    <source>
        <dbReference type="EMBL" id="TXC76041.1"/>
    </source>
</evidence>
<evidence type="ECO:0000259" key="9">
    <source>
        <dbReference type="PROSITE" id="PS51171"/>
    </source>
</evidence>
<feature type="domain" description="Prephenate dehydratase" evidence="9">
    <location>
        <begin position="4"/>
        <end position="181"/>
    </location>
</feature>
<keyword evidence="12" id="KW-1185">Reference proteome</keyword>
<protein>
    <recommendedName>
        <fullName evidence="2">prephenate dehydratase</fullName>
        <ecNumber evidence="2">4.2.1.51</ecNumber>
    </recommendedName>
</protein>
<dbReference type="PANTHER" id="PTHR21022:SF19">
    <property type="entry name" value="PREPHENATE DEHYDRATASE-RELATED"/>
    <property type="match status" value="1"/>
</dbReference>
<evidence type="ECO:0000259" key="10">
    <source>
        <dbReference type="PROSITE" id="PS51671"/>
    </source>
</evidence>
<dbReference type="InterPro" id="IPR002912">
    <property type="entry name" value="ACT_dom"/>
</dbReference>